<sequence>MSLDALVASGACLIDASGLSTDLDVCDDFPWLGILNPTFVEEDTTTRKAGAYELSVNPRGYTHQQLPSARPWQRRVKKRRRVIE</sequence>
<keyword evidence="2" id="KW-1185">Reference proteome</keyword>
<organism evidence="1 2">
    <name type="scientific">Brassica carinata</name>
    <name type="common">Ethiopian mustard</name>
    <name type="synonym">Abyssinian cabbage</name>
    <dbReference type="NCBI Taxonomy" id="52824"/>
    <lineage>
        <taxon>Eukaryota</taxon>
        <taxon>Viridiplantae</taxon>
        <taxon>Streptophyta</taxon>
        <taxon>Embryophyta</taxon>
        <taxon>Tracheophyta</taxon>
        <taxon>Spermatophyta</taxon>
        <taxon>Magnoliopsida</taxon>
        <taxon>eudicotyledons</taxon>
        <taxon>Gunneridae</taxon>
        <taxon>Pentapetalae</taxon>
        <taxon>rosids</taxon>
        <taxon>malvids</taxon>
        <taxon>Brassicales</taxon>
        <taxon>Brassicaceae</taxon>
        <taxon>Brassiceae</taxon>
        <taxon>Brassica</taxon>
    </lineage>
</organism>
<dbReference type="AlphaFoldDB" id="A0A8X7UY59"/>
<evidence type="ECO:0000313" key="1">
    <source>
        <dbReference type="EMBL" id="KAG2292791.1"/>
    </source>
</evidence>
<name>A0A8X7UY59_BRACI</name>
<dbReference type="Proteomes" id="UP000886595">
    <property type="component" value="Unassembled WGS sequence"/>
</dbReference>
<gene>
    <name evidence="1" type="ORF">Bca52824_039460</name>
</gene>
<evidence type="ECO:0000313" key="2">
    <source>
        <dbReference type="Proteomes" id="UP000886595"/>
    </source>
</evidence>
<reference evidence="1 2" key="1">
    <citation type="submission" date="2020-02" db="EMBL/GenBank/DDBJ databases">
        <authorList>
            <person name="Ma Q."/>
            <person name="Huang Y."/>
            <person name="Song X."/>
            <person name="Pei D."/>
        </authorList>
    </citation>
    <scope>NUCLEOTIDE SEQUENCE [LARGE SCALE GENOMIC DNA]</scope>
    <source>
        <strain evidence="1">Sxm20200214</strain>
        <tissue evidence="1">Leaf</tissue>
    </source>
</reference>
<protein>
    <submittedName>
        <fullName evidence="1">Uncharacterized protein</fullName>
    </submittedName>
</protein>
<dbReference type="EMBL" id="JAAMPC010000009">
    <property type="protein sequence ID" value="KAG2292791.1"/>
    <property type="molecule type" value="Genomic_DNA"/>
</dbReference>
<proteinExistence type="predicted"/>
<comment type="caution">
    <text evidence="1">The sequence shown here is derived from an EMBL/GenBank/DDBJ whole genome shotgun (WGS) entry which is preliminary data.</text>
</comment>
<accession>A0A8X7UY59</accession>